<gene>
    <name evidence="10" type="ORF">ECPE_LOCUS7402</name>
</gene>
<evidence type="ECO:0000256" key="6">
    <source>
        <dbReference type="ARBA" id="ARBA00022840"/>
    </source>
</evidence>
<dbReference type="SMART" id="SM01331">
    <property type="entry name" value="DUF3635"/>
    <property type="match status" value="1"/>
</dbReference>
<dbReference type="GO" id="GO:0005634">
    <property type="term" value="C:nucleus"/>
    <property type="evidence" value="ECO:0007669"/>
    <property type="project" value="TreeGrafter"/>
</dbReference>
<dbReference type="EMBL" id="UZAN01044554">
    <property type="protein sequence ID" value="VDP81010.1"/>
    <property type="molecule type" value="Genomic_DNA"/>
</dbReference>
<evidence type="ECO:0000256" key="4">
    <source>
        <dbReference type="ARBA" id="ARBA00022741"/>
    </source>
</evidence>
<evidence type="ECO:0000313" key="10">
    <source>
        <dbReference type="EMBL" id="VDP81010.1"/>
    </source>
</evidence>
<keyword evidence="5" id="KW-0418">Kinase</keyword>
<evidence type="ECO:0000256" key="3">
    <source>
        <dbReference type="ARBA" id="ARBA00022679"/>
    </source>
</evidence>
<dbReference type="EC" id="2.7.11.1" evidence="1"/>
<name>A0A183AKB7_9TREM</name>
<evidence type="ECO:0000259" key="9">
    <source>
        <dbReference type="SMART" id="SM01331"/>
    </source>
</evidence>
<proteinExistence type="predicted"/>
<keyword evidence="4" id="KW-0547">Nucleotide-binding</keyword>
<organism evidence="12">
    <name type="scientific">Echinostoma caproni</name>
    <dbReference type="NCBI Taxonomy" id="27848"/>
    <lineage>
        <taxon>Eukaryota</taxon>
        <taxon>Metazoa</taxon>
        <taxon>Spiralia</taxon>
        <taxon>Lophotrochozoa</taxon>
        <taxon>Platyhelminthes</taxon>
        <taxon>Trematoda</taxon>
        <taxon>Digenea</taxon>
        <taxon>Plagiorchiida</taxon>
        <taxon>Echinostomata</taxon>
        <taxon>Echinostomatoidea</taxon>
        <taxon>Echinostomatidae</taxon>
        <taxon>Echinostoma</taxon>
    </lineage>
</organism>
<dbReference type="OrthoDB" id="6161556at2759"/>
<dbReference type="AlphaFoldDB" id="A0A183AKB7"/>
<dbReference type="PANTHER" id="PTHR24419:SF18">
    <property type="entry name" value="SERINE_THREONINE-PROTEIN KINASE HASPIN"/>
    <property type="match status" value="1"/>
</dbReference>
<dbReference type="GO" id="GO:0000278">
    <property type="term" value="P:mitotic cell cycle"/>
    <property type="evidence" value="ECO:0007669"/>
    <property type="project" value="TreeGrafter"/>
</dbReference>
<dbReference type="InterPro" id="IPR011009">
    <property type="entry name" value="Kinase-like_dom_sf"/>
</dbReference>
<dbReference type="GO" id="GO:0005737">
    <property type="term" value="C:cytoplasm"/>
    <property type="evidence" value="ECO:0007669"/>
    <property type="project" value="TreeGrafter"/>
</dbReference>
<evidence type="ECO:0000313" key="11">
    <source>
        <dbReference type="Proteomes" id="UP000272942"/>
    </source>
</evidence>
<evidence type="ECO:0000256" key="2">
    <source>
        <dbReference type="ARBA" id="ARBA00022527"/>
    </source>
</evidence>
<dbReference type="PANTHER" id="PTHR24419">
    <property type="entry name" value="INTERLEUKIN-1 RECEPTOR-ASSOCIATED KINASE"/>
    <property type="match status" value="1"/>
</dbReference>
<comment type="catalytic activity">
    <reaction evidence="8">
        <text>L-seryl-[protein] + ATP = O-phospho-L-seryl-[protein] + ADP + H(+)</text>
        <dbReference type="Rhea" id="RHEA:17989"/>
        <dbReference type="Rhea" id="RHEA-COMP:9863"/>
        <dbReference type="Rhea" id="RHEA-COMP:11604"/>
        <dbReference type="ChEBI" id="CHEBI:15378"/>
        <dbReference type="ChEBI" id="CHEBI:29999"/>
        <dbReference type="ChEBI" id="CHEBI:30616"/>
        <dbReference type="ChEBI" id="CHEBI:83421"/>
        <dbReference type="ChEBI" id="CHEBI:456216"/>
        <dbReference type="EC" id="2.7.11.1"/>
    </reaction>
</comment>
<keyword evidence="3" id="KW-0808">Transferase</keyword>
<keyword evidence="11" id="KW-1185">Reference proteome</keyword>
<evidence type="ECO:0000256" key="5">
    <source>
        <dbReference type="ARBA" id="ARBA00022777"/>
    </source>
</evidence>
<evidence type="ECO:0000256" key="7">
    <source>
        <dbReference type="ARBA" id="ARBA00047899"/>
    </source>
</evidence>
<evidence type="ECO:0000256" key="1">
    <source>
        <dbReference type="ARBA" id="ARBA00012513"/>
    </source>
</evidence>
<evidence type="ECO:0000256" key="8">
    <source>
        <dbReference type="ARBA" id="ARBA00048679"/>
    </source>
</evidence>
<dbReference type="GO" id="GO:0035556">
    <property type="term" value="P:intracellular signal transduction"/>
    <property type="evidence" value="ECO:0007669"/>
    <property type="project" value="TreeGrafter"/>
</dbReference>
<dbReference type="Pfam" id="PF12330">
    <property type="entry name" value="Haspin_kinase"/>
    <property type="match status" value="1"/>
</dbReference>
<keyword evidence="2" id="KW-0723">Serine/threonine-protein kinase</keyword>
<accession>A0A183AKB7</accession>
<evidence type="ECO:0000313" key="12">
    <source>
        <dbReference type="WBParaSite" id="ECPE_0000741801-mRNA-1"/>
    </source>
</evidence>
<dbReference type="WBParaSite" id="ECPE_0000741801-mRNA-1">
    <property type="protein sequence ID" value="ECPE_0000741801-mRNA-1"/>
    <property type="gene ID" value="ECPE_0000741801"/>
</dbReference>
<protein>
    <recommendedName>
        <fullName evidence="1">non-specific serine/threonine protein kinase</fullName>
        <ecNumber evidence="1">2.7.11.1</ecNumber>
    </recommendedName>
</protein>
<dbReference type="SUPFAM" id="SSF56112">
    <property type="entry name" value="Protein kinase-like (PK-like)"/>
    <property type="match status" value="1"/>
</dbReference>
<dbReference type="InterPro" id="IPR024604">
    <property type="entry name" value="GSG2_C"/>
</dbReference>
<comment type="catalytic activity">
    <reaction evidence="7">
        <text>L-threonyl-[protein] + ATP = O-phospho-L-threonyl-[protein] + ADP + H(+)</text>
        <dbReference type="Rhea" id="RHEA:46608"/>
        <dbReference type="Rhea" id="RHEA-COMP:11060"/>
        <dbReference type="Rhea" id="RHEA-COMP:11605"/>
        <dbReference type="ChEBI" id="CHEBI:15378"/>
        <dbReference type="ChEBI" id="CHEBI:30013"/>
        <dbReference type="ChEBI" id="CHEBI:30616"/>
        <dbReference type="ChEBI" id="CHEBI:61977"/>
        <dbReference type="ChEBI" id="CHEBI:456216"/>
        <dbReference type="EC" id="2.7.11.1"/>
    </reaction>
</comment>
<dbReference type="GO" id="GO:0072354">
    <property type="term" value="F:histone H3T3 kinase activity"/>
    <property type="evidence" value="ECO:0007669"/>
    <property type="project" value="TreeGrafter"/>
</dbReference>
<reference evidence="10 11" key="2">
    <citation type="submission" date="2018-11" db="EMBL/GenBank/DDBJ databases">
        <authorList>
            <consortium name="Pathogen Informatics"/>
        </authorList>
    </citation>
    <scope>NUCLEOTIDE SEQUENCE [LARGE SCALE GENOMIC DNA]</scope>
    <source>
        <strain evidence="10 11">Egypt</strain>
    </source>
</reference>
<dbReference type="Gene3D" id="1.10.510.10">
    <property type="entry name" value="Transferase(Phosphotransferase) domain 1"/>
    <property type="match status" value="1"/>
</dbReference>
<dbReference type="Proteomes" id="UP000272942">
    <property type="component" value="Unassembled WGS sequence"/>
</dbReference>
<keyword evidence="6" id="KW-0067">ATP-binding</keyword>
<sequence length="216" mass="24695">MPSTNSGFCPQPPCPAARLSILRQVALSLAIAESELHFEHRDLHWGNVLVRPCRSDLFERSDTCQFCSPETLSHRTHFRLNGSSFDVPTHGLVAVIIDFTLSRLEQDGGLVYVDLSTDPTLFESKGDYQFDVYRLMRKHNRNQWKKFTPMTNVMWLNYLVKKLCSVDSDDHYPQDPRHVISAKLLSSLEPDLDALLYRSACDLVLNHSAFADTRLQ</sequence>
<feature type="domain" description="Serine/threonine-protein kinase haspin C-terminal" evidence="9">
    <location>
        <begin position="119"/>
        <end position="210"/>
    </location>
</feature>
<reference evidence="12" key="1">
    <citation type="submission" date="2016-06" db="UniProtKB">
        <authorList>
            <consortium name="WormBaseParasite"/>
        </authorList>
    </citation>
    <scope>IDENTIFICATION</scope>
</reference>
<dbReference type="GO" id="GO:0005524">
    <property type="term" value="F:ATP binding"/>
    <property type="evidence" value="ECO:0007669"/>
    <property type="project" value="UniProtKB-KW"/>
</dbReference>